<keyword evidence="2" id="KW-1185">Reference proteome</keyword>
<organism evidence="1 2">
    <name type="scientific">Mesorhizobium zhangyense</name>
    <dbReference type="NCBI Taxonomy" id="1776730"/>
    <lineage>
        <taxon>Bacteria</taxon>
        <taxon>Pseudomonadati</taxon>
        <taxon>Pseudomonadota</taxon>
        <taxon>Alphaproteobacteria</taxon>
        <taxon>Hyphomicrobiales</taxon>
        <taxon>Phyllobacteriaceae</taxon>
        <taxon>Mesorhizobium</taxon>
    </lineage>
</organism>
<gene>
    <name evidence="1" type="ORF">G6N74_14480</name>
</gene>
<dbReference type="AlphaFoldDB" id="A0A7C9RAM3"/>
<reference evidence="1 2" key="1">
    <citation type="submission" date="2020-02" db="EMBL/GenBank/DDBJ databases">
        <title>Genome sequence of the type strain CGMCC 1.15528 of Mesorhizobium zhangyense.</title>
        <authorList>
            <person name="Gao J."/>
            <person name="Sun J."/>
        </authorList>
    </citation>
    <scope>NUCLEOTIDE SEQUENCE [LARGE SCALE GENOMIC DNA]</scope>
    <source>
        <strain evidence="1 2">CGMCC 1.15528</strain>
    </source>
</reference>
<dbReference type="RefSeq" id="WP_165118462.1">
    <property type="nucleotide sequence ID" value="NZ_JAAKZG010000005.1"/>
</dbReference>
<dbReference type="PANTHER" id="PTHR36849:SF1">
    <property type="entry name" value="CYTOPLASMIC PROTEIN"/>
    <property type="match status" value="1"/>
</dbReference>
<comment type="caution">
    <text evidence="1">The sequence shown here is derived from an EMBL/GenBank/DDBJ whole genome shotgun (WGS) entry which is preliminary data.</text>
</comment>
<proteinExistence type="predicted"/>
<evidence type="ECO:0000313" key="2">
    <source>
        <dbReference type="Proteomes" id="UP000481252"/>
    </source>
</evidence>
<sequence length="121" mass="14143">MAGKIPADRIRLKRAYEPPSADDGARILVDRLWPRGVSKADARLDQWMKEIAPSTELRKWFGHDPERWQEFRRRYIAELETHQEQIEHLRELAKTGVVTLVYSARDETHNDAVVLREVLLG</sequence>
<dbReference type="InterPro" id="IPR052552">
    <property type="entry name" value="YeaO-like"/>
</dbReference>
<dbReference type="Pfam" id="PF22752">
    <property type="entry name" value="DUF488-N3i"/>
    <property type="match status" value="1"/>
</dbReference>
<accession>A0A7C9RAM3</accession>
<protein>
    <submittedName>
        <fullName evidence="1">DUF488 domain-containing protein</fullName>
    </submittedName>
</protein>
<dbReference type="PANTHER" id="PTHR36849">
    <property type="entry name" value="CYTOPLASMIC PROTEIN-RELATED"/>
    <property type="match status" value="1"/>
</dbReference>
<evidence type="ECO:0000313" key="1">
    <source>
        <dbReference type="EMBL" id="NGN42273.1"/>
    </source>
</evidence>
<name>A0A7C9RAM3_9HYPH</name>
<dbReference type="Proteomes" id="UP000481252">
    <property type="component" value="Unassembled WGS sequence"/>
</dbReference>
<dbReference type="EMBL" id="JAAKZG010000005">
    <property type="protein sequence ID" value="NGN42273.1"/>
    <property type="molecule type" value="Genomic_DNA"/>
</dbReference>